<organism evidence="1 2">
    <name type="scientific">Allacma fusca</name>
    <dbReference type="NCBI Taxonomy" id="39272"/>
    <lineage>
        <taxon>Eukaryota</taxon>
        <taxon>Metazoa</taxon>
        <taxon>Ecdysozoa</taxon>
        <taxon>Arthropoda</taxon>
        <taxon>Hexapoda</taxon>
        <taxon>Collembola</taxon>
        <taxon>Symphypleona</taxon>
        <taxon>Sminthuridae</taxon>
        <taxon>Allacma</taxon>
    </lineage>
</organism>
<comment type="caution">
    <text evidence="1">The sequence shown here is derived from an EMBL/GenBank/DDBJ whole genome shotgun (WGS) entry which is preliminary data.</text>
</comment>
<reference evidence="1" key="1">
    <citation type="submission" date="2021-06" db="EMBL/GenBank/DDBJ databases">
        <authorList>
            <person name="Hodson N. C."/>
            <person name="Mongue J. A."/>
            <person name="Jaron S. K."/>
        </authorList>
    </citation>
    <scope>NUCLEOTIDE SEQUENCE</scope>
</reference>
<dbReference type="Proteomes" id="UP000708208">
    <property type="component" value="Unassembled WGS sequence"/>
</dbReference>
<sequence length="130" mass="15007">QAIVVRTRQYMKILPTSVSFKHNEGSSEPADKIKVIRLHKDKTNFKLVVVVACSFDIEEPKVIEKVRQESLVVWSRLKVDEGFRRFDLSMDDASINHTKPNTNTIEFAVKIAFENKTYSWKEAVILAKIQ</sequence>
<protein>
    <submittedName>
        <fullName evidence="1">Uncharacterized protein</fullName>
    </submittedName>
</protein>
<feature type="non-terminal residue" evidence="1">
    <location>
        <position position="130"/>
    </location>
</feature>
<name>A0A8J2P638_9HEXA</name>
<dbReference type="EMBL" id="CAJVCH010144847">
    <property type="protein sequence ID" value="CAG7727172.1"/>
    <property type="molecule type" value="Genomic_DNA"/>
</dbReference>
<keyword evidence="2" id="KW-1185">Reference proteome</keyword>
<dbReference type="AlphaFoldDB" id="A0A8J2P638"/>
<gene>
    <name evidence="1" type="ORF">AFUS01_LOCUS16028</name>
</gene>
<proteinExistence type="predicted"/>
<evidence type="ECO:0000313" key="1">
    <source>
        <dbReference type="EMBL" id="CAG7727172.1"/>
    </source>
</evidence>
<evidence type="ECO:0000313" key="2">
    <source>
        <dbReference type="Proteomes" id="UP000708208"/>
    </source>
</evidence>
<feature type="non-terminal residue" evidence="1">
    <location>
        <position position="1"/>
    </location>
</feature>
<accession>A0A8J2P638</accession>